<sequence length="65" mass="7537">VNGFVNCHTCFSCLGDLHNLMSRTRGFGFRVLFLKDPKRSVIVSTFYIWNHMKYNCKKSVASLTF</sequence>
<dbReference type="AlphaFoldDB" id="A0A0V0HHI5"/>
<dbReference type="EMBL" id="GEDG01019697">
    <property type="protein sequence ID" value="JAP19725.1"/>
    <property type="molecule type" value="Transcribed_RNA"/>
</dbReference>
<evidence type="ECO:0000313" key="1">
    <source>
        <dbReference type="EMBL" id="JAP19725.1"/>
    </source>
</evidence>
<organism evidence="1">
    <name type="scientific">Solanum chacoense</name>
    <name type="common">Chaco potato</name>
    <dbReference type="NCBI Taxonomy" id="4108"/>
    <lineage>
        <taxon>Eukaryota</taxon>
        <taxon>Viridiplantae</taxon>
        <taxon>Streptophyta</taxon>
        <taxon>Embryophyta</taxon>
        <taxon>Tracheophyta</taxon>
        <taxon>Spermatophyta</taxon>
        <taxon>Magnoliopsida</taxon>
        <taxon>eudicotyledons</taxon>
        <taxon>Gunneridae</taxon>
        <taxon>Pentapetalae</taxon>
        <taxon>asterids</taxon>
        <taxon>lamiids</taxon>
        <taxon>Solanales</taxon>
        <taxon>Solanaceae</taxon>
        <taxon>Solanoideae</taxon>
        <taxon>Solaneae</taxon>
        <taxon>Solanum</taxon>
    </lineage>
</organism>
<feature type="non-terminal residue" evidence="1">
    <location>
        <position position="1"/>
    </location>
</feature>
<accession>A0A0V0HHI5</accession>
<proteinExistence type="predicted"/>
<name>A0A0V0HHI5_SOLCH</name>
<reference evidence="1" key="1">
    <citation type="submission" date="2015-12" db="EMBL/GenBank/DDBJ databases">
        <title>Gene expression during late stages of embryo sac development: a critical building block for successful pollen-pistil interactions.</title>
        <authorList>
            <person name="Liu Y."/>
            <person name="Joly V."/>
            <person name="Sabar M."/>
            <person name="Matton D.P."/>
        </authorList>
    </citation>
    <scope>NUCLEOTIDE SEQUENCE</scope>
</reference>
<protein>
    <submittedName>
        <fullName evidence="1">Putative ovule protein</fullName>
    </submittedName>
</protein>